<evidence type="ECO:0000259" key="2">
    <source>
        <dbReference type="Pfam" id="PF01989"/>
    </source>
</evidence>
<dbReference type="EMBL" id="JAMXWF010000002">
    <property type="protein sequence ID" value="MDQ6406420.1"/>
    <property type="molecule type" value="Genomic_DNA"/>
</dbReference>
<dbReference type="AlphaFoldDB" id="A0AAP5B9F1"/>
<organism evidence="4 6">
    <name type="scientific">Paraburkholderia madseniana</name>
    <dbReference type="NCBI Taxonomy" id="2599607"/>
    <lineage>
        <taxon>Bacteria</taxon>
        <taxon>Pseudomonadati</taxon>
        <taxon>Pseudomonadota</taxon>
        <taxon>Betaproteobacteria</taxon>
        <taxon>Burkholderiales</taxon>
        <taxon>Burkholderiaceae</taxon>
        <taxon>Paraburkholderia</taxon>
    </lineage>
</organism>
<sequence length="156" mass="16377">MIPPTLALDGQVLVPGRARGLTIALPPLSFWGGYDAENGMIIDKTHAGYGQSLKDRILVMPRARGSSSSSSVLAEALRNGTGPSGIVLAERDLILAIGVIAANELYALNVPVVSVGEDVFAQIASFTATLEIDAGDTSRPARIYVTDSERDGSRKP</sequence>
<dbReference type="GO" id="GO:0016829">
    <property type="term" value="F:lyase activity"/>
    <property type="evidence" value="ECO:0007669"/>
    <property type="project" value="UniProtKB-KW"/>
</dbReference>
<evidence type="ECO:0000313" key="3">
    <source>
        <dbReference type="EMBL" id="MCX4144588.1"/>
    </source>
</evidence>
<dbReference type="PANTHER" id="PTHR36577:SF3">
    <property type="entry name" value="DUF521 DOMAIN PROTEIN (AFU_ORTHOLOGUE AFUA_6G00490)"/>
    <property type="match status" value="1"/>
</dbReference>
<reference evidence="4" key="1">
    <citation type="submission" date="2022-06" db="EMBL/GenBank/DDBJ databases">
        <title>PHB producers.</title>
        <authorList>
            <person name="Besaury L."/>
        </authorList>
    </citation>
    <scope>NUCLEOTIDE SEQUENCE</scope>
    <source>
        <strain evidence="4 5">SEWS6</strain>
    </source>
</reference>
<evidence type="ECO:0000313" key="4">
    <source>
        <dbReference type="EMBL" id="MDQ6406420.1"/>
    </source>
</evidence>
<dbReference type="SUPFAM" id="SSF52016">
    <property type="entry name" value="LeuD/IlvD-like"/>
    <property type="match status" value="1"/>
</dbReference>
<dbReference type="Pfam" id="PF01989">
    <property type="entry name" value="AcnX_swivel_put"/>
    <property type="match status" value="1"/>
</dbReference>
<evidence type="ECO:0000256" key="1">
    <source>
        <dbReference type="ARBA" id="ARBA00023239"/>
    </source>
</evidence>
<name>A0AAP5B9F1_9BURK</name>
<dbReference type="Gene3D" id="3.50.30.10">
    <property type="entry name" value="Phosphohistidine domain"/>
    <property type="match status" value="1"/>
</dbReference>
<dbReference type="PANTHER" id="PTHR36577">
    <property type="entry name" value="DUF521 DOMAIN PROTEIN (AFU_ORTHOLOGUE AFUA_6G00490)"/>
    <property type="match status" value="1"/>
</dbReference>
<dbReference type="InterPro" id="IPR002840">
    <property type="entry name" value="PMDh-S-like_dom"/>
</dbReference>
<evidence type="ECO:0000313" key="6">
    <source>
        <dbReference type="Proteomes" id="UP001242288"/>
    </source>
</evidence>
<gene>
    <name evidence="4" type="ORF">NIE36_04210</name>
    <name evidence="3" type="ORF">OSB80_04220</name>
</gene>
<evidence type="ECO:0000313" key="5">
    <source>
        <dbReference type="Proteomes" id="UP001209412"/>
    </source>
</evidence>
<accession>A0AAP5B9F1</accession>
<dbReference type="RefSeq" id="WP_266256730.1">
    <property type="nucleotide sequence ID" value="NZ_JAMXWF010000002.1"/>
</dbReference>
<feature type="domain" description="Phosphomevalonate dehydratase small subunit-like" evidence="2">
    <location>
        <begin position="28"/>
        <end position="113"/>
    </location>
</feature>
<dbReference type="Proteomes" id="UP001209412">
    <property type="component" value="Unassembled WGS sequence"/>
</dbReference>
<comment type="caution">
    <text evidence="4">The sequence shown here is derived from an EMBL/GenBank/DDBJ whole genome shotgun (WGS) entry which is preliminary data.</text>
</comment>
<proteinExistence type="predicted"/>
<dbReference type="EMBL" id="JAPKHW010000002">
    <property type="protein sequence ID" value="MCX4144588.1"/>
    <property type="molecule type" value="Genomic_DNA"/>
</dbReference>
<protein>
    <submittedName>
        <fullName evidence="4">DUF126 domain-containing protein</fullName>
    </submittedName>
</protein>
<dbReference type="Proteomes" id="UP001242288">
    <property type="component" value="Unassembled WGS sequence"/>
</dbReference>
<keyword evidence="1" id="KW-0456">Lyase</keyword>
<keyword evidence="5" id="KW-1185">Reference proteome</keyword>